<feature type="transmembrane region" description="Helical" evidence="1">
    <location>
        <begin position="62"/>
        <end position="85"/>
    </location>
</feature>
<dbReference type="InterPro" id="IPR038050">
    <property type="entry name" value="Neuro_actylchol_rec"/>
</dbReference>
<evidence type="ECO:0000256" key="1">
    <source>
        <dbReference type="SAM" id="Phobius"/>
    </source>
</evidence>
<keyword evidence="1" id="KW-1133">Transmembrane helix</keyword>
<dbReference type="GO" id="GO:0006811">
    <property type="term" value="P:monoatomic ion transport"/>
    <property type="evidence" value="ECO:0007669"/>
    <property type="project" value="InterPro"/>
</dbReference>
<dbReference type="SUPFAM" id="SSF90112">
    <property type="entry name" value="Neurotransmitter-gated ion-channel transmembrane pore"/>
    <property type="match status" value="1"/>
</dbReference>
<protein>
    <submittedName>
        <fullName evidence="2">5-hydroxytryptamine receptor 3A</fullName>
    </submittedName>
</protein>
<comment type="caution">
    <text evidence="2">The sequence shown here is derived from an EMBL/GenBank/DDBJ whole genome shotgun (WGS) entry which is preliminary data.</text>
</comment>
<evidence type="ECO:0000313" key="3">
    <source>
        <dbReference type="Proteomes" id="UP001152320"/>
    </source>
</evidence>
<organism evidence="2 3">
    <name type="scientific">Holothuria leucospilota</name>
    <name type="common">Black long sea cucumber</name>
    <name type="synonym">Mertensiothuria leucospilota</name>
    <dbReference type="NCBI Taxonomy" id="206669"/>
    <lineage>
        <taxon>Eukaryota</taxon>
        <taxon>Metazoa</taxon>
        <taxon>Echinodermata</taxon>
        <taxon>Eleutherozoa</taxon>
        <taxon>Echinozoa</taxon>
        <taxon>Holothuroidea</taxon>
        <taxon>Aspidochirotacea</taxon>
        <taxon>Aspidochirotida</taxon>
        <taxon>Holothuriidae</taxon>
        <taxon>Holothuria</taxon>
    </lineage>
</organism>
<evidence type="ECO:0000313" key="2">
    <source>
        <dbReference type="EMBL" id="KAJ8032195.1"/>
    </source>
</evidence>
<dbReference type="GO" id="GO:0016020">
    <property type="term" value="C:membrane"/>
    <property type="evidence" value="ECO:0007669"/>
    <property type="project" value="InterPro"/>
</dbReference>
<keyword evidence="3" id="KW-1185">Reference proteome</keyword>
<keyword evidence="2" id="KW-0675">Receptor</keyword>
<dbReference type="Proteomes" id="UP001152320">
    <property type="component" value="Chromosome 12"/>
</dbReference>
<dbReference type="EMBL" id="JAIZAY010000012">
    <property type="protein sequence ID" value="KAJ8032195.1"/>
    <property type="molecule type" value="Genomic_DNA"/>
</dbReference>
<keyword evidence="1" id="KW-0472">Membrane</keyword>
<feature type="transmembrane region" description="Helical" evidence="1">
    <location>
        <begin position="91"/>
        <end position="110"/>
    </location>
</feature>
<accession>A0A9Q1BT61</accession>
<name>A0A9Q1BT61_HOLLE</name>
<reference evidence="2" key="1">
    <citation type="submission" date="2021-10" db="EMBL/GenBank/DDBJ databases">
        <title>Tropical sea cucumber genome reveals ecological adaptation and Cuvierian tubules defense mechanism.</title>
        <authorList>
            <person name="Chen T."/>
        </authorList>
    </citation>
    <scope>NUCLEOTIDE SEQUENCE</scope>
    <source>
        <strain evidence="2">Nanhai2018</strain>
        <tissue evidence="2">Muscle</tissue>
    </source>
</reference>
<gene>
    <name evidence="2" type="ORF">HOLleu_25652</name>
</gene>
<sequence>MKKMYLYAQPPTHQSSLPPSEWNFTLITSHNHSYVYEDDENDSLFSIATATFCVFLQRYPNYYVNTLIISSTLLCLLSFVTFLAPPDSDERISLGVSMVVGLTVSITCWGHPPLCK</sequence>
<dbReference type="InterPro" id="IPR036719">
    <property type="entry name" value="Neuro-gated_channel_TM_sf"/>
</dbReference>
<dbReference type="AlphaFoldDB" id="A0A9Q1BT61"/>
<proteinExistence type="predicted"/>
<keyword evidence="1" id="KW-0812">Transmembrane</keyword>
<dbReference type="Gene3D" id="1.20.58.390">
    <property type="entry name" value="Neurotransmitter-gated ion-channel transmembrane domain"/>
    <property type="match status" value="1"/>
</dbReference>